<dbReference type="Proteomes" id="UP001054945">
    <property type="component" value="Unassembled WGS sequence"/>
</dbReference>
<dbReference type="EMBL" id="BPLR01017931">
    <property type="protein sequence ID" value="GIY95548.1"/>
    <property type="molecule type" value="Genomic_DNA"/>
</dbReference>
<comment type="caution">
    <text evidence="1">The sequence shown here is derived from an EMBL/GenBank/DDBJ whole genome shotgun (WGS) entry which is preliminary data.</text>
</comment>
<organism evidence="1 2">
    <name type="scientific">Caerostris extrusa</name>
    <name type="common">Bark spider</name>
    <name type="synonym">Caerostris bankana</name>
    <dbReference type="NCBI Taxonomy" id="172846"/>
    <lineage>
        <taxon>Eukaryota</taxon>
        <taxon>Metazoa</taxon>
        <taxon>Ecdysozoa</taxon>
        <taxon>Arthropoda</taxon>
        <taxon>Chelicerata</taxon>
        <taxon>Arachnida</taxon>
        <taxon>Araneae</taxon>
        <taxon>Araneomorphae</taxon>
        <taxon>Entelegynae</taxon>
        <taxon>Araneoidea</taxon>
        <taxon>Araneidae</taxon>
        <taxon>Caerostris</taxon>
    </lineage>
</organism>
<name>A0AAV4XLI0_CAEEX</name>
<evidence type="ECO:0000313" key="1">
    <source>
        <dbReference type="EMBL" id="GIY95548.1"/>
    </source>
</evidence>
<gene>
    <name evidence="1" type="ORF">CEXT_150181</name>
</gene>
<keyword evidence="2" id="KW-1185">Reference proteome</keyword>
<protein>
    <submittedName>
        <fullName evidence="1">Uncharacterized protein</fullName>
    </submittedName>
</protein>
<reference evidence="1 2" key="1">
    <citation type="submission" date="2021-06" db="EMBL/GenBank/DDBJ databases">
        <title>Caerostris extrusa draft genome.</title>
        <authorList>
            <person name="Kono N."/>
            <person name="Arakawa K."/>
        </authorList>
    </citation>
    <scope>NUCLEOTIDE SEQUENCE [LARGE SCALE GENOMIC DNA]</scope>
</reference>
<evidence type="ECO:0000313" key="2">
    <source>
        <dbReference type="Proteomes" id="UP001054945"/>
    </source>
</evidence>
<accession>A0AAV4XLI0</accession>
<sequence length="110" mass="12438">MDMTDKEYLTTGCDVTISSLPGVAPMMIIFSRVRDTFSTADGWDRFVRDVTEDQRHSNHSLHTLCNAHAEVTYIELMAIAHRIRGSITLFLRPLVPRGIMLMSCALIMSH</sequence>
<dbReference type="AlphaFoldDB" id="A0AAV4XLI0"/>
<proteinExistence type="predicted"/>